<evidence type="ECO:0000256" key="8">
    <source>
        <dbReference type="SAM" id="Coils"/>
    </source>
</evidence>
<name>A0ABX1Q803_9RHOO</name>
<keyword evidence="13" id="KW-1185">Reference proteome</keyword>
<evidence type="ECO:0000256" key="7">
    <source>
        <dbReference type="ARBA" id="ARBA00023012"/>
    </source>
</evidence>
<dbReference type="EMBL" id="WTVQ01000006">
    <property type="protein sequence ID" value="NMG74205.1"/>
    <property type="molecule type" value="Genomic_DNA"/>
</dbReference>
<dbReference type="Gene3D" id="6.10.340.10">
    <property type="match status" value="1"/>
</dbReference>
<comment type="catalytic activity">
    <reaction evidence="1">
        <text>ATP + protein L-histidine = ADP + protein N-phospho-L-histidine.</text>
        <dbReference type="EC" id="2.7.13.3"/>
    </reaction>
</comment>
<dbReference type="RefSeq" id="WP_169259354.1">
    <property type="nucleotide sequence ID" value="NZ_WTVQ01000006.1"/>
</dbReference>
<keyword evidence="9" id="KW-0812">Transmembrane</keyword>
<feature type="domain" description="HAMP" evidence="11">
    <location>
        <begin position="166"/>
        <end position="218"/>
    </location>
</feature>
<evidence type="ECO:0000259" key="10">
    <source>
        <dbReference type="PROSITE" id="PS50109"/>
    </source>
</evidence>
<evidence type="ECO:0000256" key="2">
    <source>
        <dbReference type="ARBA" id="ARBA00004370"/>
    </source>
</evidence>
<keyword evidence="6" id="KW-0418">Kinase</keyword>
<dbReference type="CDD" id="cd16917">
    <property type="entry name" value="HATPase_UhpB-NarQ-NarX-like"/>
    <property type="match status" value="1"/>
</dbReference>
<dbReference type="PANTHER" id="PTHR24421">
    <property type="entry name" value="NITRATE/NITRITE SENSOR PROTEIN NARX-RELATED"/>
    <property type="match status" value="1"/>
</dbReference>
<dbReference type="CDD" id="cd06225">
    <property type="entry name" value="HAMP"/>
    <property type="match status" value="1"/>
</dbReference>
<feature type="domain" description="Histidine kinase" evidence="10">
    <location>
        <begin position="354"/>
        <end position="442"/>
    </location>
</feature>
<dbReference type="InterPro" id="IPR003660">
    <property type="entry name" value="HAMP_dom"/>
</dbReference>
<dbReference type="Gene3D" id="1.20.5.1930">
    <property type="match status" value="1"/>
</dbReference>
<dbReference type="InterPro" id="IPR011712">
    <property type="entry name" value="Sig_transdc_His_kin_sub3_dim/P"/>
</dbReference>
<keyword evidence="5" id="KW-0808">Transferase</keyword>
<dbReference type="Pfam" id="PF07730">
    <property type="entry name" value="HisKA_3"/>
    <property type="match status" value="1"/>
</dbReference>
<comment type="subcellular location">
    <subcellularLocation>
        <location evidence="2">Membrane</location>
    </subcellularLocation>
</comment>
<protein>
    <recommendedName>
        <fullName evidence="3">histidine kinase</fullName>
        <ecNumber evidence="3">2.7.13.3</ecNumber>
    </recommendedName>
</protein>
<dbReference type="PROSITE" id="PS50109">
    <property type="entry name" value="HIS_KIN"/>
    <property type="match status" value="1"/>
</dbReference>
<evidence type="ECO:0000256" key="5">
    <source>
        <dbReference type="ARBA" id="ARBA00022679"/>
    </source>
</evidence>
<dbReference type="Pfam" id="PF02518">
    <property type="entry name" value="HATPase_c"/>
    <property type="match status" value="1"/>
</dbReference>
<accession>A0ABX1Q803</accession>
<dbReference type="Proteomes" id="UP000648984">
    <property type="component" value="Unassembled WGS sequence"/>
</dbReference>
<dbReference type="PROSITE" id="PS50885">
    <property type="entry name" value="HAMP"/>
    <property type="match status" value="1"/>
</dbReference>
<gene>
    <name evidence="12" type="ORF">GPA25_05480</name>
</gene>
<keyword evidence="4" id="KW-0597">Phosphoprotein</keyword>
<dbReference type="SMART" id="SM00304">
    <property type="entry name" value="HAMP"/>
    <property type="match status" value="1"/>
</dbReference>
<dbReference type="SUPFAM" id="SSF55874">
    <property type="entry name" value="ATPase domain of HSP90 chaperone/DNA topoisomerase II/histidine kinase"/>
    <property type="match status" value="1"/>
</dbReference>
<evidence type="ECO:0000256" key="3">
    <source>
        <dbReference type="ARBA" id="ARBA00012438"/>
    </source>
</evidence>
<reference evidence="12 13" key="1">
    <citation type="submission" date="2019-12" db="EMBL/GenBank/DDBJ databases">
        <title>Comparative genomics gives insights into the taxonomy of the Azoarcus-Aromatoleum group and reveals separate origins of nif in the plant-associated Azoarcus and non-plant-associated Aromatoleum sub-groups.</title>
        <authorList>
            <person name="Lafos M."/>
            <person name="Maluk M."/>
            <person name="Batista M."/>
            <person name="Junghare M."/>
            <person name="Carmona M."/>
            <person name="Faoro H."/>
            <person name="Cruz L.M."/>
            <person name="Battistoni F."/>
            <person name="De Souza E."/>
            <person name="Pedrosa F."/>
            <person name="Chen W.-M."/>
            <person name="Poole P.S."/>
            <person name="Dixon R.A."/>
            <person name="James E.K."/>
        </authorList>
    </citation>
    <scope>NUCLEOTIDE SEQUENCE [LARGE SCALE GENOMIC DNA]</scope>
    <source>
        <strain evidence="12 13">22Lin</strain>
    </source>
</reference>
<dbReference type="Gene3D" id="3.30.565.10">
    <property type="entry name" value="Histidine kinase-like ATPase, C-terminal domain"/>
    <property type="match status" value="1"/>
</dbReference>
<dbReference type="InterPro" id="IPR005467">
    <property type="entry name" value="His_kinase_dom"/>
</dbReference>
<keyword evidence="7" id="KW-0902">Two-component regulatory system</keyword>
<dbReference type="SMART" id="SM00387">
    <property type="entry name" value="HATPase_c"/>
    <property type="match status" value="1"/>
</dbReference>
<evidence type="ECO:0000256" key="9">
    <source>
        <dbReference type="SAM" id="Phobius"/>
    </source>
</evidence>
<feature type="coiled-coil region" evidence="8">
    <location>
        <begin position="206"/>
        <end position="254"/>
    </location>
</feature>
<evidence type="ECO:0000313" key="12">
    <source>
        <dbReference type="EMBL" id="NMG74205.1"/>
    </source>
</evidence>
<feature type="transmembrane region" description="Helical" evidence="9">
    <location>
        <begin position="146"/>
        <end position="165"/>
    </location>
</feature>
<keyword evidence="8" id="KW-0175">Coiled coil</keyword>
<organism evidence="12 13">
    <name type="scientific">Aromatoleum diolicum</name>
    <dbReference type="NCBI Taxonomy" id="75796"/>
    <lineage>
        <taxon>Bacteria</taxon>
        <taxon>Pseudomonadati</taxon>
        <taxon>Pseudomonadota</taxon>
        <taxon>Betaproteobacteria</taxon>
        <taxon>Rhodocyclales</taxon>
        <taxon>Rhodocyclaceae</taxon>
        <taxon>Aromatoleum</taxon>
    </lineage>
</organism>
<evidence type="ECO:0000313" key="13">
    <source>
        <dbReference type="Proteomes" id="UP000648984"/>
    </source>
</evidence>
<evidence type="ECO:0000259" key="11">
    <source>
        <dbReference type="PROSITE" id="PS50885"/>
    </source>
</evidence>
<dbReference type="InterPro" id="IPR050482">
    <property type="entry name" value="Sensor_HK_TwoCompSys"/>
</dbReference>
<sequence length="446" mass="49157">MSLRLRVILLMNSLLLVFVGALSVVSLDILKSAVREEVRAATKVATQTLTAAAKMQDGEISRLKPFLESLGRLRANDLVLIDANGQELYRAPPSEYKKDRYAPDWFTRMIDASPEAVTLPLRGGTLQIIPDSSRATVDAWDDACNLLALILTFFLGVHWLVQWLISRTLQPMHHILIGLSEIERANFSARLPHFALPEFSQLSETFNRLAANLASTLNENRRLELDQHVAALLRQRLEEERRSLAREMHDELGQCITAIRTIAVSISHRAQSASPDIHGRARTIASVAAGMYDMVHHMISRLREAEPAEPDQVPPLRALVDAWKVRNPGINVNWNSGPIGLESMGHDLSLAVFRVVQESLTNVARHSGATQVDITLQCDVRKGLEVVVRDNGRGLTGDANAKTGGFGLLGMRERVESLCGTFCLDSAPGHGVCVMAQLPIARSSLD</sequence>
<dbReference type="EC" id="2.7.13.3" evidence="3"/>
<evidence type="ECO:0000256" key="6">
    <source>
        <dbReference type="ARBA" id="ARBA00022777"/>
    </source>
</evidence>
<evidence type="ECO:0000256" key="1">
    <source>
        <dbReference type="ARBA" id="ARBA00000085"/>
    </source>
</evidence>
<dbReference type="InterPro" id="IPR003594">
    <property type="entry name" value="HATPase_dom"/>
</dbReference>
<dbReference type="InterPro" id="IPR036890">
    <property type="entry name" value="HATPase_C_sf"/>
</dbReference>
<proteinExistence type="predicted"/>
<evidence type="ECO:0000256" key="4">
    <source>
        <dbReference type="ARBA" id="ARBA00022553"/>
    </source>
</evidence>
<comment type="caution">
    <text evidence="12">The sequence shown here is derived from an EMBL/GenBank/DDBJ whole genome shotgun (WGS) entry which is preliminary data.</text>
</comment>
<keyword evidence="9" id="KW-1133">Transmembrane helix</keyword>
<keyword evidence="9" id="KW-0472">Membrane</keyword>
<dbReference type="PANTHER" id="PTHR24421:SF58">
    <property type="entry name" value="SIGNAL TRANSDUCTION HISTIDINE-PROTEIN KINASE_PHOSPHATASE UHPB"/>
    <property type="match status" value="1"/>
</dbReference>
<dbReference type="Pfam" id="PF00672">
    <property type="entry name" value="HAMP"/>
    <property type="match status" value="1"/>
</dbReference>